<dbReference type="Proteomes" id="UP000051927">
    <property type="component" value="Unassembled WGS sequence"/>
</dbReference>
<reference evidence="9 10" key="1">
    <citation type="journal article" date="2015" name="Genome Announc.">
        <title>Expanding the biotechnology potential of lactobacilli through comparative genomics of 213 strains and associated genera.</title>
        <authorList>
            <person name="Sun Z."/>
            <person name="Harris H.M."/>
            <person name="McCann A."/>
            <person name="Guo C."/>
            <person name="Argimon S."/>
            <person name="Zhang W."/>
            <person name="Yang X."/>
            <person name="Jeffery I.B."/>
            <person name="Cooney J.C."/>
            <person name="Kagawa T.F."/>
            <person name="Liu W."/>
            <person name="Song Y."/>
            <person name="Salvetti E."/>
            <person name="Wrobel A."/>
            <person name="Rasinkangas P."/>
            <person name="Parkhill J."/>
            <person name="Rea M.C."/>
            <person name="O'Sullivan O."/>
            <person name="Ritari J."/>
            <person name="Douillard F.P."/>
            <person name="Paul Ross R."/>
            <person name="Yang R."/>
            <person name="Briner A.E."/>
            <person name="Felis G.E."/>
            <person name="de Vos W.M."/>
            <person name="Barrangou R."/>
            <person name="Klaenhammer T.R."/>
            <person name="Caufield P.W."/>
            <person name="Cui Y."/>
            <person name="Zhang H."/>
            <person name="O'Toole P.W."/>
        </authorList>
    </citation>
    <scope>NUCLEOTIDE SEQUENCE [LARGE SCALE GENOMIC DNA]</scope>
    <source>
        <strain evidence="9 10">DSM 7090</strain>
    </source>
</reference>
<dbReference type="InterPro" id="IPR036837">
    <property type="entry name" value="Cation_efflux_CTD_sf"/>
</dbReference>
<dbReference type="SUPFAM" id="SSF160240">
    <property type="entry name" value="Cation efflux protein cytoplasmic domain-like"/>
    <property type="match status" value="1"/>
</dbReference>
<dbReference type="PANTHER" id="PTHR43840">
    <property type="entry name" value="MITOCHONDRIAL METAL TRANSPORTER 1-RELATED"/>
    <property type="match status" value="1"/>
</dbReference>
<gene>
    <name evidence="9" type="ORF">IV60_GL001202</name>
</gene>
<accession>A0ABR5Q2V1</accession>
<dbReference type="Gene3D" id="1.20.1510.10">
    <property type="entry name" value="Cation efflux protein transmembrane domain"/>
    <property type="match status" value="1"/>
</dbReference>
<dbReference type="SUPFAM" id="SSF161111">
    <property type="entry name" value="Cation efflux protein transmembrane domain-like"/>
    <property type="match status" value="1"/>
</dbReference>
<dbReference type="EMBL" id="JQCP01000003">
    <property type="protein sequence ID" value="KRO01953.1"/>
    <property type="molecule type" value="Genomic_DNA"/>
</dbReference>
<dbReference type="NCBIfam" id="TIGR01297">
    <property type="entry name" value="CDF"/>
    <property type="match status" value="1"/>
</dbReference>
<dbReference type="PANTHER" id="PTHR43840:SF50">
    <property type="entry name" value="MANGANESE EFFLUX SYSTEM PROTEIN MNES"/>
    <property type="match status" value="1"/>
</dbReference>
<evidence type="ECO:0000256" key="5">
    <source>
        <dbReference type="ARBA" id="ARBA00022989"/>
    </source>
</evidence>
<feature type="domain" description="Cation efflux protein transmembrane" evidence="8">
    <location>
        <begin position="29"/>
        <end position="220"/>
    </location>
</feature>
<name>A0ABR5Q2V1_9ACTN</name>
<dbReference type="InterPro" id="IPR058533">
    <property type="entry name" value="Cation_efflux_TM"/>
</dbReference>
<evidence type="ECO:0000256" key="7">
    <source>
        <dbReference type="SAM" id="Phobius"/>
    </source>
</evidence>
<comment type="caution">
    <text evidence="9">The sequence shown here is derived from an EMBL/GenBank/DDBJ whole genome shotgun (WGS) entry which is preliminary data.</text>
</comment>
<evidence type="ECO:0000256" key="1">
    <source>
        <dbReference type="ARBA" id="ARBA00004141"/>
    </source>
</evidence>
<feature type="transmembrane region" description="Helical" evidence="7">
    <location>
        <begin position="23"/>
        <end position="45"/>
    </location>
</feature>
<evidence type="ECO:0000256" key="6">
    <source>
        <dbReference type="ARBA" id="ARBA00023136"/>
    </source>
</evidence>
<comment type="subcellular location">
    <subcellularLocation>
        <location evidence="1">Membrane</location>
        <topology evidence="1">Multi-pass membrane protein</topology>
    </subcellularLocation>
</comment>
<comment type="similarity">
    <text evidence="2">Belongs to the cation diffusion facilitator (CDF) transporter (TC 2.A.4) family.</text>
</comment>
<evidence type="ECO:0000256" key="3">
    <source>
        <dbReference type="ARBA" id="ARBA00022448"/>
    </source>
</evidence>
<evidence type="ECO:0000256" key="2">
    <source>
        <dbReference type="ARBA" id="ARBA00008114"/>
    </source>
</evidence>
<dbReference type="Gene3D" id="3.30.70.1350">
    <property type="entry name" value="Cation efflux protein, cytoplasmic domain"/>
    <property type="match status" value="1"/>
</dbReference>
<dbReference type="Pfam" id="PF01545">
    <property type="entry name" value="Cation_efflux"/>
    <property type="match status" value="1"/>
</dbReference>
<keyword evidence="3" id="KW-0813">Transport</keyword>
<feature type="transmembrane region" description="Helical" evidence="7">
    <location>
        <begin position="130"/>
        <end position="150"/>
    </location>
</feature>
<evidence type="ECO:0000256" key="4">
    <source>
        <dbReference type="ARBA" id="ARBA00022692"/>
    </source>
</evidence>
<keyword evidence="4 7" id="KW-0812">Transmembrane</keyword>
<proteinExistence type="inferred from homology"/>
<feature type="transmembrane region" description="Helical" evidence="7">
    <location>
        <begin position="195"/>
        <end position="213"/>
    </location>
</feature>
<evidence type="ECO:0000313" key="9">
    <source>
        <dbReference type="EMBL" id="KRO01953.1"/>
    </source>
</evidence>
<keyword evidence="5 7" id="KW-1133">Transmembrane helix</keyword>
<organism evidence="9 10">
    <name type="scientific">Lancefieldella rimae</name>
    <dbReference type="NCBI Taxonomy" id="1383"/>
    <lineage>
        <taxon>Bacteria</taxon>
        <taxon>Bacillati</taxon>
        <taxon>Actinomycetota</taxon>
        <taxon>Coriobacteriia</taxon>
        <taxon>Coriobacteriales</taxon>
        <taxon>Atopobiaceae</taxon>
        <taxon>Lancefieldella</taxon>
    </lineage>
</organism>
<keyword evidence="6 7" id="KW-0472">Membrane</keyword>
<dbReference type="InterPro" id="IPR027469">
    <property type="entry name" value="Cation_efflux_TMD_sf"/>
</dbReference>
<sequence>MNDSQAQHQTEPKPNRMANREKIIVQTSIIGIAANVALAAFKAVVGLLSNSIAVVLDAVNNLSDAISSIITIAGTKLSNRAADREHPFGHGRIEYITTTVIAAIIMYAGISSLIESVKGILNPETPEYSTTSLVIIAVAVVVKIVLGRFVRARGRRVHSDTLIASGSDALFDAILSTSVFAAALIFTFTKISLEAYVGVVISGFIIKAAVEMLRGSMKEIIGMRSDSELSIRVAEIVANDPEAEGVYDLILHSYGPDRYVGSFHTEISDQMTATEIDSMTRRLTSEIYDQTDGQIIVAAIGIYARNTQDNTVIGMRTEITKIAMRHDGVIQVHGFTANIDEKYVAFDMVVEFGFDSEALMYHIMQDISEKYPDFSLNIKIDRDTSDLASMTCDLDADPNKK</sequence>
<evidence type="ECO:0000259" key="8">
    <source>
        <dbReference type="Pfam" id="PF01545"/>
    </source>
</evidence>
<keyword evidence="10" id="KW-1185">Reference proteome</keyword>
<protein>
    <submittedName>
        <fullName evidence="9">Cobalt-zinc-cadmium resistance protein CzcD</fullName>
    </submittedName>
</protein>
<dbReference type="GeneID" id="84905083"/>
<evidence type="ECO:0000313" key="10">
    <source>
        <dbReference type="Proteomes" id="UP000051927"/>
    </source>
</evidence>
<feature type="transmembrane region" description="Helical" evidence="7">
    <location>
        <begin position="93"/>
        <end position="110"/>
    </location>
</feature>
<dbReference type="InterPro" id="IPR050291">
    <property type="entry name" value="CDF_Transporter"/>
</dbReference>
<dbReference type="InterPro" id="IPR002524">
    <property type="entry name" value="Cation_efflux"/>
</dbReference>
<dbReference type="RefSeq" id="WP_003150159.1">
    <property type="nucleotide sequence ID" value="NZ_JQCP01000003.1"/>
</dbReference>
<feature type="transmembrane region" description="Helical" evidence="7">
    <location>
        <begin position="170"/>
        <end position="189"/>
    </location>
</feature>